<proteinExistence type="inferred from homology"/>
<accession>A0A7Y2EB10</accession>
<dbReference type="EMBL" id="JABDJR010000507">
    <property type="protein sequence ID" value="NNF07607.1"/>
    <property type="molecule type" value="Genomic_DNA"/>
</dbReference>
<dbReference type="GO" id="GO:0047617">
    <property type="term" value="F:fatty acyl-CoA hydrolase activity"/>
    <property type="evidence" value="ECO:0007669"/>
    <property type="project" value="TreeGrafter"/>
</dbReference>
<dbReference type="CDD" id="cd00586">
    <property type="entry name" value="4HBT"/>
    <property type="match status" value="1"/>
</dbReference>
<evidence type="ECO:0000313" key="3">
    <source>
        <dbReference type="EMBL" id="NNF07607.1"/>
    </source>
</evidence>
<comment type="caution">
    <text evidence="3">The sequence shown here is derived from an EMBL/GenBank/DDBJ whole genome shotgun (WGS) entry which is preliminary data.</text>
</comment>
<keyword evidence="2" id="KW-0378">Hydrolase</keyword>
<dbReference type="AlphaFoldDB" id="A0A7Y2EB10"/>
<evidence type="ECO:0000256" key="2">
    <source>
        <dbReference type="ARBA" id="ARBA00022801"/>
    </source>
</evidence>
<reference evidence="3 4" key="1">
    <citation type="submission" date="2020-03" db="EMBL/GenBank/DDBJ databases">
        <title>Metabolic flexibility allows generalist bacteria to become dominant in a frequently disturbed ecosystem.</title>
        <authorList>
            <person name="Chen Y.-J."/>
            <person name="Leung P.M."/>
            <person name="Bay S.K."/>
            <person name="Hugenholtz P."/>
            <person name="Kessler A.J."/>
            <person name="Shelley G."/>
            <person name="Waite D.W."/>
            <person name="Cook P.L."/>
            <person name="Greening C."/>
        </authorList>
    </citation>
    <scope>NUCLEOTIDE SEQUENCE [LARGE SCALE GENOMIC DNA]</scope>
    <source>
        <strain evidence="3">SS_bin_28</strain>
    </source>
</reference>
<comment type="similarity">
    <text evidence="1">Belongs to the 4-hydroxybenzoyl-CoA thioesterase family.</text>
</comment>
<dbReference type="SUPFAM" id="SSF54637">
    <property type="entry name" value="Thioesterase/thiol ester dehydrase-isomerase"/>
    <property type="match status" value="1"/>
</dbReference>
<dbReference type="Pfam" id="PF13279">
    <property type="entry name" value="4HBT_2"/>
    <property type="match status" value="1"/>
</dbReference>
<dbReference type="PANTHER" id="PTHR31793">
    <property type="entry name" value="4-HYDROXYBENZOYL-COA THIOESTERASE FAMILY MEMBER"/>
    <property type="match status" value="1"/>
</dbReference>
<dbReference type="Proteomes" id="UP000547674">
    <property type="component" value="Unassembled WGS sequence"/>
</dbReference>
<evidence type="ECO:0000313" key="4">
    <source>
        <dbReference type="Proteomes" id="UP000547674"/>
    </source>
</evidence>
<dbReference type="PANTHER" id="PTHR31793:SF27">
    <property type="entry name" value="NOVEL THIOESTERASE SUPERFAMILY DOMAIN AND SAPOSIN A-TYPE DOMAIN CONTAINING PROTEIN (0610012H03RIK)"/>
    <property type="match status" value="1"/>
</dbReference>
<sequence>MVYRYRMRVPFGDADHAGLVYYPHIFHYFHLAYEDFFHEILEMPYQDFFELRCVGAPIVHSEAEFLRPLRHGDEIEVHAQVLRMGTKSWTWRFSIFREGDAENEPRVVGTITKVFVHMATMKSQPLEEDVRAKVEAWLAQGT</sequence>
<gene>
    <name evidence="3" type="ORF">HKN21_12665</name>
</gene>
<organism evidence="3 4">
    <name type="scientific">Eiseniibacteriota bacterium</name>
    <dbReference type="NCBI Taxonomy" id="2212470"/>
    <lineage>
        <taxon>Bacteria</taxon>
        <taxon>Candidatus Eiseniibacteriota</taxon>
    </lineage>
</organism>
<protein>
    <submittedName>
        <fullName evidence="3">Acyl-CoA thioesterase</fullName>
    </submittedName>
</protein>
<dbReference type="Gene3D" id="3.10.129.10">
    <property type="entry name" value="Hotdog Thioesterase"/>
    <property type="match status" value="1"/>
</dbReference>
<dbReference type="InterPro" id="IPR029069">
    <property type="entry name" value="HotDog_dom_sf"/>
</dbReference>
<evidence type="ECO:0000256" key="1">
    <source>
        <dbReference type="ARBA" id="ARBA00005953"/>
    </source>
</evidence>
<dbReference type="InterPro" id="IPR050563">
    <property type="entry name" value="4-hydroxybenzoyl-CoA_TE"/>
</dbReference>
<name>A0A7Y2EB10_UNCEI</name>